<keyword evidence="3" id="KW-1185">Reference proteome</keyword>
<name>A0AAD7J5S8_9AGAR</name>
<dbReference type="Proteomes" id="UP001215280">
    <property type="component" value="Unassembled WGS sequence"/>
</dbReference>
<evidence type="ECO:0000256" key="1">
    <source>
        <dbReference type="SAM" id="SignalP"/>
    </source>
</evidence>
<reference evidence="2" key="1">
    <citation type="submission" date="2023-03" db="EMBL/GenBank/DDBJ databases">
        <title>Massive genome expansion in bonnet fungi (Mycena s.s.) driven by repeated elements and novel gene families across ecological guilds.</title>
        <authorList>
            <consortium name="Lawrence Berkeley National Laboratory"/>
            <person name="Harder C.B."/>
            <person name="Miyauchi S."/>
            <person name="Viragh M."/>
            <person name="Kuo A."/>
            <person name="Thoen E."/>
            <person name="Andreopoulos B."/>
            <person name="Lu D."/>
            <person name="Skrede I."/>
            <person name="Drula E."/>
            <person name="Henrissat B."/>
            <person name="Morin E."/>
            <person name="Kohler A."/>
            <person name="Barry K."/>
            <person name="LaButti K."/>
            <person name="Morin E."/>
            <person name="Salamov A."/>
            <person name="Lipzen A."/>
            <person name="Mereny Z."/>
            <person name="Hegedus B."/>
            <person name="Baldrian P."/>
            <person name="Stursova M."/>
            <person name="Weitz H."/>
            <person name="Taylor A."/>
            <person name="Grigoriev I.V."/>
            <person name="Nagy L.G."/>
            <person name="Martin F."/>
            <person name="Kauserud H."/>
        </authorList>
    </citation>
    <scope>NUCLEOTIDE SEQUENCE</scope>
    <source>
        <strain evidence="2">CBHHK188m</strain>
    </source>
</reference>
<gene>
    <name evidence="2" type="ORF">DFH07DRAFT_772744</name>
</gene>
<evidence type="ECO:0000313" key="2">
    <source>
        <dbReference type="EMBL" id="KAJ7757749.1"/>
    </source>
</evidence>
<feature type="signal peptide" evidence="1">
    <location>
        <begin position="1"/>
        <end position="18"/>
    </location>
</feature>
<dbReference type="AlphaFoldDB" id="A0AAD7J5S8"/>
<protein>
    <submittedName>
        <fullName evidence="2">Uncharacterized protein</fullName>
    </submittedName>
</protein>
<evidence type="ECO:0000313" key="3">
    <source>
        <dbReference type="Proteomes" id="UP001215280"/>
    </source>
</evidence>
<keyword evidence="1" id="KW-0732">Signal</keyword>
<sequence length="111" mass="11872">MGSTPRLLLLMVLRLVLGLELGVQLRLIPGTGLRGGSWMGKPGGITPESGMEGIDIRDGATTAKATYSQNQPGGDSKALCKRTLTPHHTSNAVHLRKKIPNDGHVWTTHLI</sequence>
<dbReference type="EMBL" id="JARJLG010000057">
    <property type="protein sequence ID" value="KAJ7757749.1"/>
    <property type="molecule type" value="Genomic_DNA"/>
</dbReference>
<accession>A0AAD7J5S8</accession>
<comment type="caution">
    <text evidence="2">The sequence shown here is derived from an EMBL/GenBank/DDBJ whole genome shotgun (WGS) entry which is preliminary data.</text>
</comment>
<proteinExistence type="predicted"/>
<organism evidence="2 3">
    <name type="scientific">Mycena maculata</name>
    <dbReference type="NCBI Taxonomy" id="230809"/>
    <lineage>
        <taxon>Eukaryota</taxon>
        <taxon>Fungi</taxon>
        <taxon>Dikarya</taxon>
        <taxon>Basidiomycota</taxon>
        <taxon>Agaricomycotina</taxon>
        <taxon>Agaricomycetes</taxon>
        <taxon>Agaricomycetidae</taxon>
        <taxon>Agaricales</taxon>
        <taxon>Marasmiineae</taxon>
        <taxon>Mycenaceae</taxon>
        <taxon>Mycena</taxon>
    </lineage>
</organism>
<feature type="chain" id="PRO_5042107164" evidence="1">
    <location>
        <begin position="19"/>
        <end position="111"/>
    </location>
</feature>